<evidence type="ECO:0000256" key="1">
    <source>
        <dbReference type="SAM" id="Phobius"/>
    </source>
</evidence>
<accession>A0A932HWW4</accession>
<reference evidence="2" key="1">
    <citation type="submission" date="2020-07" db="EMBL/GenBank/DDBJ databases">
        <title>Huge and variable diversity of episymbiotic CPR bacteria and DPANN archaea in groundwater ecosystems.</title>
        <authorList>
            <person name="He C.Y."/>
            <person name="Keren R."/>
            <person name="Whittaker M."/>
            <person name="Farag I.F."/>
            <person name="Doudna J."/>
            <person name="Cate J.H.D."/>
            <person name="Banfield J.F."/>
        </authorList>
    </citation>
    <scope>NUCLEOTIDE SEQUENCE</scope>
    <source>
        <strain evidence="2">NC_groundwater_763_Ag_S-0.2um_68_21</strain>
    </source>
</reference>
<feature type="transmembrane region" description="Helical" evidence="1">
    <location>
        <begin position="123"/>
        <end position="141"/>
    </location>
</feature>
<dbReference type="EMBL" id="JACPUR010000014">
    <property type="protein sequence ID" value="MBI3127066.1"/>
    <property type="molecule type" value="Genomic_DNA"/>
</dbReference>
<feature type="transmembrane region" description="Helical" evidence="1">
    <location>
        <begin position="56"/>
        <end position="78"/>
    </location>
</feature>
<protein>
    <submittedName>
        <fullName evidence="2">Uncharacterized protein</fullName>
    </submittedName>
</protein>
<evidence type="ECO:0000313" key="3">
    <source>
        <dbReference type="Proteomes" id="UP000782312"/>
    </source>
</evidence>
<keyword evidence="1" id="KW-0812">Transmembrane</keyword>
<dbReference type="Pfam" id="PF20587">
    <property type="entry name" value="DUF6789"/>
    <property type="match status" value="1"/>
</dbReference>
<dbReference type="InterPro" id="IPR046739">
    <property type="entry name" value="DUF6789"/>
</dbReference>
<feature type="transmembrane region" description="Helical" evidence="1">
    <location>
        <begin position="6"/>
        <end position="27"/>
    </location>
</feature>
<dbReference type="AlphaFoldDB" id="A0A932HWW4"/>
<name>A0A932HWW4_UNCTE</name>
<proteinExistence type="predicted"/>
<keyword evidence="1" id="KW-0472">Membrane</keyword>
<evidence type="ECO:0000313" key="2">
    <source>
        <dbReference type="EMBL" id="MBI3127066.1"/>
    </source>
</evidence>
<feature type="transmembrane region" description="Helical" evidence="1">
    <location>
        <begin position="90"/>
        <end position="111"/>
    </location>
</feature>
<organism evidence="2 3">
    <name type="scientific">Tectimicrobiota bacterium</name>
    <dbReference type="NCBI Taxonomy" id="2528274"/>
    <lineage>
        <taxon>Bacteria</taxon>
        <taxon>Pseudomonadati</taxon>
        <taxon>Nitrospinota/Tectimicrobiota group</taxon>
        <taxon>Candidatus Tectimicrobiota</taxon>
    </lineage>
</organism>
<keyword evidence="1" id="KW-1133">Transmembrane helix</keyword>
<gene>
    <name evidence="2" type="ORF">HYZ11_05645</name>
</gene>
<dbReference type="Proteomes" id="UP000782312">
    <property type="component" value="Unassembled WGS sequence"/>
</dbReference>
<sequence>MEPGELLIVLTAGFFATYVHLVLALWAGRVGMARLDFSKGLAHLCFGESYEGRPPVALGFLLVHLNGMFFALLYAYGLGRHLPGPPLARGLLFGALLWAGSQLVFNPLVTGHGFFARKAHPRAWMTAVLAHAVYGAVLGWLCPVR</sequence>
<comment type="caution">
    <text evidence="2">The sequence shown here is derived from an EMBL/GenBank/DDBJ whole genome shotgun (WGS) entry which is preliminary data.</text>
</comment>